<comment type="caution">
    <text evidence="7">The sequence shown here is derived from an EMBL/GenBank/DDBJ whole genome shotgun (WGS) entry which is preliminary data.</text>
</comment>
<organism evidence="7 8">
    <name type="scientific">Microcella frigidaquae</name>
    <dbReference type="NCBI Taxonomy" id="424758"/>
    <lineage>
        <taxon>Bacteria</taxon>
        <taxon>Bacillati</taxon>
        <taxon>Actinomycetota</taxon>
        <taxon>Actinomycetes</taxon>
        <taxon>Micrococcales</taxon>
        <taxon>Microbacteriaceae</taxon>
        <taxon>Microcella</taxon>
    </lineage>
</organism>
<accession>A0A840XAQ6</accession>
<sequence length="101" mass="11532">MLHDARADVLAFKHFPARHWRQIWSTNPLERLNREIKRRTDVVGVFPNTASLLRLTGAVLIEQHDEWEAGDRRYFSEASMAELTATSSVEDAVMLPEITAA</sequence>
<dbReference type="EMBL" id="JACHBS010000001">
    <property type="protein sequence ID" value="MBB5618264.1"/>
    <property type="molecule type" value="Genomic_DNA"/>
</dbReference>
<evidence type="ECO:0000256" key="2">
    <source>
        <dbReference type="ARBA" id="ARBA00010961"/>
    </source>
</evidence>
<evidence type="ECO:0000256" key="6">
    <source>
        <dbReference type="RuleBase" id="RU365089"/>
    </source>
</evidence>
<evidence type="ECO:0000313" key="8">
    <source>
        <dbReference type="Proteomes" id="UP000552883"/>
    </source>
</evidence>
<reference evidence="7 8" key="1">
    <citation type="submission" date="2020-08" db="EMBL/GenBank/DDBJ databases">
        <title>Sequencing the genomes of 1000 actinobacteria strains.</title>
        <authorList>
            <person name="Klenk H.-P."/>
        </authorList>
    </citation>
    <scope>NUCLEOTIDE SEQUENCE [LARGE SCALE GENOMIC DNA]</scope>
    <source>
        <strain evidence="7 8">DSM 23889</strain>
    </source>
</reference>
<dbReference type="PANTHER" id="PTHR33217">
    <property type="entry name" value="TRANSPOSASE FOR INSERTION SEQUENCE ELEMENT IS1081"/>
    <property type="match status" value="1"/>
</dbReference>
<dbReference type="GO" id="GO:0004803">
    <property type="term" value="F:transposase activity"/>
    <property type="evidence" value="ECO:0007669"/>
    <property type="project" value="UniProtKB-UniRule"/>
</dbReference>
<name>A0A840XAQ6_9MICO</name>
<keyword evidence="8" id="KW-1185">Reference proteome</keyword>
<dbReference type="GO" id="GO:0006313">
    <property type="term" value="P:DNA transposition"/>
    <property type="evidence" value="ECO:0007669"/>
    <property type="project" value="UniProtKB-UniRule"/>
</dbReference>
<keyword evidence="4 6" id="KW-0238">DNA-binding</keyword>
<dbReference type="InterPro" id="IPR001207">
    <property type="entry name" value="Transposase_mutator"/>
</dbReference>
<comment type="similarity">
    <text evidence="2 6">Belongs to the transposase mutator family.</text>
</comment>
<dbReference type="GO" id="GO:0003677">
    <property type="term" value="F:DNA binding"/>
    <property type="evidence" value="ECO:0007669"/>
    <property type="project" value="UniProtKB-UniRule"/>
</dbReference>
<dbReference type="Proteomes" id="UP000552883">
    <property type="component" value="Unassembled WGS sequence"/>
</dbReference>
<keyword evidence="5 6" id="KW-0233">DNA recombination</keyword>
<dbReference type="Pfam" id="PF00872">
    <property type="entry name" value="Transposase_mut"/>
    <property type="match status" value="1"/>
</dbReference>
<evidence type="ECO:0000256" key="5">
    <source>
        <dbReference type="ARBA" id="ARBA00023172"/>
    </source>
</evidence>
<evidence type="ECO:0000256" key="1">
    <source>
        <dbReference type="ARBA" id="ARBA00002190"/>
    </source>
</evidence>
<protein>
    <recommendedName>
        <fullName evidence="6">Mutator family transposase</fullName>
    </recommendedName>
</protein>
<proteinExistence type="inferred from homology"/>
<dbReference type="AlphaFoldDB" id="A0A840XAQ6"/>
<keyword evidence="3 6" id="KW-0815">Transposition</keyword>
<evidence type="ECO:0000256" key="4">
    <source>
        <dbReference type="ARBA" id="ARBA00023125"/>
    </source>
</evidence>
<keyword evidence="6" id="KW-0814">Transposable element</keyword>
<evidence type="ECO:0000313" key="7">
    <source>
        <dbReference type="EMBL" id="MBB5618264.1"/>
    </source>
</evidence>
<gene>
    <name evidence="7" type="ORF">BJ959_001760</name>
</gene>
<comment type="function">
    <text evidence="1 6">Required for the transposition of the insertion element.</text>
</comment>
<evidence type="ECO:0000256" key="3">
    <source>
        <dbReference type="ARBA" id="ARBA00022578"/>
    </source>
</evidence>
<dbReference type="PANTHER" id="PTHR33217:SF7">
    <property type="entry name" value="TRANSPOSASE FOR INSERTION SEQUENCE ELEMENT IS1081"/>
    <property type="match status" value="1"/>
</dbReference>